<evidence type="ECO:0000256" key="1">
    <source>
        <dbReference type="SAM" id="Phobius"/>
    </source>
</evidence>
<protein>
    <submittedName>
        <fullName evidence="2">Uncharacterized protein</fullName>
    </submittedName>
</protein>
<keyword evidence="1" id="KW-0472">Membrane</keyword>
<name>A0A645FQ47_9ZZZZ</name>
<proteinExistence type="predicted"/>
<sequence length="96" mass="11109">MVSVTARIITQNGFLVGRYLIQFSDQLFSRQVSEFRQTFQRRVGVVYIGLVVFGMVDFHRLLIEVRFKGIISVRQGWQCITHNHLQYCRAACVNAA</sequence>
<dbReference type="AlphaFoldDB" id="A0A645FQ47"/>
<reference evidence="2" key="1">
    <citation type="submission" date="2019-08" db="EMBL/GenBank/DDBJ databases">
        <authorList>
            <person name="Kucharzyk K."/>
            <person name="Murdoch R.W."/>
            <person name="Higgins S."/>
            <person name="Loffler F."/>
        </authorList>
    </citation>
    <scope>NUCLEOTIDE SEQUENCE</scope>
</reference>
<organism evidence="2">
    <name type="scientific">bioreactor metagenome</name>
    <dbReference type="NCBI Taxonomy" id="1076179"/>
    <lineage>
        <taxon>unclassified sequences</taxon>
        <taxon>metagenomes</taxon>
        <taxon>ecological metagenomes</taxon>
    </lineage>
</organism>
<evidence type="ECO:0000313" key="2">
    <source>
        <dbReference type="EMBL" id="MPN15489.1"/>
    </source>
</evidence>
<feature type="transmembrane region" description="Helical" evidence="1">
    <location>
        <begin position="44"/>
        <end position="63"/>
    </location>
</feature>
<accession>A0A645FQ47</accession>
<keyword evidence="1" id="KW-0812">Transmembrane</keyword>
<comment type="caution">
    <text evidence="2">The sequence shown here is derived from an EMBL/GenBank/DDBJ whole genome shotgun (WGS) entry which is preliminary data.</text>
</comment>
<keyword evidence="1" id="KW-1133">Transmembrane helix</keyword>
<gene>
    <name evidence="2" type="ORF">SDC9_162823</name>
</gene>
<dbReference type="EMBL" id="VSSQ01062276">
    <property type="protein sequence ID" value="MPN15489.1"/>
    <property type="molecule type" value="Genomic_DNA"/>
</dbReference>